<feature type="region of interest" description="Disordered" evidence="1">
    <location>
        <begin position="1"/>
        <end position="20"/>
    </location>
</feature>
<reference evidence="2" key="1">
    <citation type="submission" date="2013-07" db="EMBL/GenBank/DDBJ databases">
        <title>The genome of Eucalyptus grandis.</title>
        <authorList>
            <person name="Schmutz J."/>
            <person name="Hayes R."/>
            <person name="Myburg A."/>
            <person name="Tuskan G."/>
            <person name="Grattapaglia D."/>
            <person name="Rokhsar D.S."/>
        </authorList>
    </citation>
    <scope>NUCLEOTIDE SEQUENCE</scope>
    <source>
        <tissue evidence="2">Leaf extractions</tissue>
    </source>
</reference>
<gene>
    <name evidence="2" type="ORF">EUGRSUZ_B03835</name>
</gene>
<organism evidence="2">
    <name type="scientific">Eucalyptus grandis</name>
    <name type="common">Flooded gum</name>
    <dbReference type="NCBI Taxonomy" id="71139"/>
    <lineage>
        <taxon>Eukaryota</taxon>
        <taxon>Viridiplantae</taxon>
        <taxon>Streptophyta</taxon>
        <taxon>Embryophyta</taxon>
        <taxon>Tracheophyta</taxon>
        <taxon>Spermatophyta</taxon>
        <taxon>Magnoliopsida</taxon>
        <taxon>eudicotyledons</taxon>
        <taxon>Gunneridae</taxon>
        <taxon>Pentapetalae</taxon>
        <taxon>rosids</taxon>
        <taxon>malvids</taxon>
        <taxon>Myrtales</taxon>
        <taxon>Myrtaceae</taxon>
        <taxon>Myrtoideae</taxon>
        <taxon>Eucalypteae</taxon>
        <taxon>Eucalyptus</taxon>
    </lineage>
</organism>
<proteinExistence type="predicted"/>
<protein>
    <submittedName>
        <fullName evidence="2">Uncharacterized protein</fullName>
    </submittedName>
</protein>
<feature type="region of interest" description="Disordered" evidence="1">
    <location>
        <begin position="37"/>
        <end position="67"/>
    </location>
</feature>
<sequence length="67" mass="7688">MRLRTGPVRPEFNLDQNRLGHSQLVPELDHKLYKDTNNLSSCTQGNASQEKKIEWPTLIQTDSHQAT</sequence>
<accession>A0A059D9E6</accession>
<dbReference type="InParanoid" id="A0A059D9E6"/>
<evidence type="ECO:0000256" key="1">
    <source>
        <dbReference type="SAM" id="MobiDB-lite"/>
    </source>
</evidence>
<dbReference type="EMBL" id="KK198754">
    <property type="protein sequence ID" value="KCW87353.1"/>
    <property type="molecule type" value="Genomic_DNA"/>
</dbReference>
<evidence type="ECO:0000313" key="2">
    <source>
        <dbReference type="EMBL" id="KCW87353.1"/>
    </source>
</evidence>
<name>A0A059D9E6_EUCGR</name>
<feature type="compositionally biased region" description="Polar residues" evidence="1">
    <location>
        <begin position="37"/>
        <end position="48"/>
    </location>
</feature>
<dbReference type="Gramene" id="KCW87353">
    <property type="protein sequence ID" value="KCW87353"/>
    <property type="gene ID" value="EUGRSUZ_B03835"/>
</dbReference>
<dbReference type="AlphaFoldDB" id="A0A059D9E6"/>
<feature type="compositionally biased region" description="Polar residues" evidence="1">
    <location>
        <begin position="58"/>
        <end position="67"/>
    </location>
</feature>